<evidence type="ECO:0000313" key="9">
    <source>
        <dbReference type="Proteomes" id="UP001226867"/>
    </source>
</evidence>
<keyword evidence="9" id="KW-1185">Reference proteome</keyword>
<comment type="subcellular location">
    <subcellularLocation>
        <location evidence="1">Cell membrane</location>
        <topology evidence="1">Multi-pass membrane protein</topology>
    </subcellularLocation>
</comment>
<organism evidence="8 9">
    <name type="scientific">Variovorax ginsengisoli</name>
    <dbReference type="NCBI Taxonomy" id="363844"/>
    <lineage>
        <taxon>Bacteria</taxon>
        <taxon>Pseudomonadati</taxon>
        <taxon>Pseudomonadota</taxon>
        <taxon>Betaproteobacteria</taxon>
        <taxon>Burkholderiales</taxon>
        <taxon>Comamonadaceae</taxon>
        <taxon>Variovorax</taxon>
    </lineage>
</organism>
<proteinExistence type="inferred from homology"/>
<feature type="transmembrane region" description="Helical" evidence="7">
    <location>
        <begin position="66"/>
        <end position="83"/>
    </location>
</feature>
<feature type="transmembrane region" description="Helical" evidence="7">
    <location>
        <begin position="90"/>
        <end position="108"/>
    </location>
</feature>
<evidence type="ECO:0000256" key="5">
    <source>
        <dbReference type="ARBA" id="ARBA00022989"/>
    </source>
</evidence>
<keyword evidence="6 7" id="KW-0472">Membrane</keyword>
<gene>
    <name evidence="8" type="ORF">J2W36_003359</name>
</gene>
<accession>A0ABT9S9Q6</accession>
<reference evidence="8 9" key="1">
    <citation type="submission" date="2023-07" db="EMBL/GenBank/DDBJ databases">
        <title>Sorghum-associated microbial communities from plants grown in Nebraska, USA.</title>
        <authorList>
            <person name="Schachtman D."/>
        </authorList>
    </citation>
    <scope>NUCLEOTIDE SEQUENCE [LARGE SCALE GENOMIC DNA]</scope>
    <source>
        <strain evidence="8 9">DS1607</strain>
    </source>
</reference>
<evidence type="ECO:0000256" key="4">
    <source>
        <dbReference type="ARBA" id="ARBA00022692"/>
    </source>
</evidence>
<evidence type="ECO:0000256" key="6">
    <source>
        <dbReference type="ARBA" id="ARBA00023136"/>
    </source>
</evidence>
<evidence type="ECO:0000256" key="1">
    <source>
        <dbReference type="ARBA" id="ARBA00004651"/>
    </source>
</evidence>
<dbReference type="PANTHER" id="PTHR33452">
    <property type="entry name" value="OXIDOREDUCTASE CATD-RELATED"/>
    <property type="match status" value="1"/>
</dbReference>
<evidence type="ECO:0000256" key="7">
    <source>
        <dbReference type="SAM" id="Phobius"/>
    </source>
</evidence>
<dbReference type="Pfam" id="PF07681">
    <property type="entry name" value="DoxX"/>
    <property type="match status" value="1"/>
</dbReference>
<feature type="transmembrane region" description="Helical" evidence="7">
    <location>
        <begin position="41"/>
        <end position="60"/>
    </location>
</feature>
<keyword evidence="3" id="KW-1003">Cell membrane</keyword>
<keyword evidence="5 7" id="KW-1133">Transmembrane helix</keyword>
<evidence type="ECO:0000313" key="8">
    <source>
        <dbReference type="EMBL" id="MDP9901093.1"/>
    </source>
</evidence>
<sequence length="163" mass="17699">MKLLYPSDFKIKLENFDLTRSENILRIICGAFMFPHALSKFAALGTLSAGTVGFFAKAGFQPPELWVWLAAFMEVATGIGLVLGICTRYAALGAAGALAVAVYALQMVKGFGWTWNTGGYEYPVFWGITCLAVAIWEFRRVYGNSTFKARAAIDGQPVRAPAG</sequence>
<evidence type="ECO:0000256" key="2">
    <source>
        <dbReference type="ARBA" id="ARBA00006679"/>
    </source>
</evidence>
<protein>
    <submittedName>
        <fullName evidence="8">Oxidoreductase</fullName>
    </submittedName>
</protein>
<keyword evidence="4 7" id="KW-0812">Transmembrane</keyword>
<comment type="caution">
    <text evidence="8">The sequence shown here is derived from an EMBL/GenBank/DDBJ whole genome shotgun (WGS) entry which is preliminary data.</text>
</comment>
<comment type="similarity">
    <text evidence="2">Belongs to the DoxX family.</text>
</comment>
<dbReference type="InterPro" id="IPR032808">
    <property type="entry name" value="DoxX"/>
</dbReference>
<dbReference type="RefSeq" id="WP_307690880.1">
    <property type="nucleotide sequence ID" value="NZ_JAUSRO010000010.1"/>
</dbReference>
<feature type="transmembrane region" description="Helical" evidence="7">
    <location>
        <begin position="120"/>
        <end position="138"/>
    </location>
</feature>
<evidence type="ECO:0000256" key="3">
    <source>
        <dbReference type="ARBA" id="ARBA00022475"/>
    </source>
</evidence>
<dbReference type="PANTHER" id="PTHR33452:SF1">
    <property type="entry name" value="INNER MEMBRANE PROTEIN YPHA-RELATED"/>
    <property type="match status" value="1"/>
</dbReference>
<dbReference type="EMBL" id="JAUSRO010000010">
    <property type="protein sequence ID" value="MDP9901093.1"/>
    <property type="molecule type" value="Genomic_DNA"/>
</dbReference>
<name>A0ABT9S9Q6_9BURK</name>
<dbReference type="Proteomes" id="UP001226867">
    <property type="component" value="Unassembled WGS sequence"/>
</dbReference>
<dbReference type="InterPro" id="IPR051907">
    <property type="entry name" value="DoxX-like_oxidoreductase"/>
</dbReference>